<reference evidence="3 4" key="1">
    <citation type="submission" date="2018-11" db="EMBL/GenBank/DDBJ databases">
        <authorList>
            <person name="Li F."/>
        </authorList>
    </citation>
    <scope>NUCLEOTIDE SEQUENCE [LARGE SCALE GENOMIC DNA]</scope>
    <source>
        <strain evidence="3 4">Gsoil 818</strain>
    </source>
</reference>
<dbReference type="EMBL" id="RJSF01000041">
    <property type="protein sequence ID" value="RNM13262.1"/>
    <property type="molecule type" value="Genomic_DNA"/>
</dbReference>
<dbReference type="Proteomes" id="UP000279994">
    <property type="component" value="Unassembled WGS sequence"/>
</dbReference>
<evidence type="ECO:0008006" key="5">
    <source>
        <dbReference type="Google" id="ProtNLM"/>
    </source>
</evidence>
<protein>
    <recommendedName>
        <fullName evidence="5">S26 family signal peptidase</fullName>
    </recommendedName>
</protein>
<dbReference type="InterPro" id="IPR019533">
    <property type="entry name" value="Peptidase_S26"/>
</dbReference>
<evidence type="ECO:0000256" key="2">
    <source>
        <dbReference type="SAM" id="Phobius"/>
    </source>
</evidence>
<evidence type="ECO:0000313" key="4">
    <source>
        <dbReference type="Proteomes" id="UP000279994"/>
    </source>
</evidence>
<sequence length="324" mass="34372">MTDRARSTERWIHVGTWVLLGLLVGFVAFCGVWRLQGGRWERVETPSMGTVAPVGTLLWVKPVDFASLRPGDFITFRPPGSHGGTYSHRVLAVDPDGRITTKGVLSPPDPWHLGPEDVVGSVRMRWRGVGWLVAAAPVLLVGGLFALLVVRLGRPAWRAAGLLVVVSLTLSAAIAWYRPLVNAEQLAFVPSAGGGADATYVGTGLLPIRLTAHDGASVVMSAGKVGTVHVTRADEAGRLRVTLSPAVPWWWWPLLVGACFVPAAVSTRPTPDAGRRNGRGRNASRRDGPRAGRWVPAAGHVLVGAKHLRSGDGGLGKGDHTAPA</sequence>
<keyword evidence="4" id="KW-1185">Reference proteome</keyword>
<dbReference type="OrthoDB" id="4315104at2"/>
<comment type="caution">
    <text evidence="3">The sequence shown here is derived from an EMBL/GenBank/DDBJ whole genome shotgun (WGS) entry which is preliminary data.</text>
</comment>
<name>A0A3N0GM59_9ACTN</name>
<feature type="transmembrane region" description="Helical" evidence="2">
    <location>
        <begin position="12"/>
        <end position="35"/>
    </location>
</feature>
<dbReference type="RefSeq" id="WP_123223867.1">
    <property type="nucleotide sequence ID" value="NZ_RJSF01000041.1"/>
</dbReference>
<dbReference type="AlphaFoldDB" id="A0A3N0GM59"/>
<keyword evidence="2" id="KW-1133">Transmembrane helix</keyword>
<dbReference type="GO" id="GO:0006465">
    <property type="term" value="P:signal peptide processing"/>
    <property type="evidence" value="ECO:0007669"/>
    <property type="project" value="InterPro"/>
</dbReference>
<proteinExistence type="predicted"/>
<feature type="transmembrane region" description="Helical" evidence="2">
    <location>
        <begin position="157"/>
        <end position="177"/>
    </location>
</feature>
<feature type="transmembrane region" description="Helical" evidence="2">
    <location>
        <begin position="129"/>
        <end position="150"/>
    </location>
</feature>
<evidence type="ECO:0000313" key="3">
    <source>
        <dbReference type="EMBL" id="RNM13262.1"/>
    </source>
</evidence>
<keyword evidence="2" id="KW-0472">Membrane</keyword>
<dbReference type="GO" id="GO:0004252">
    <property type="term" value="F:serine-type endopeptidase activity"/>
    <property type="evidence" value="ECO:0007669"/>
    <property type="project" value="InterPro"/>
</dbReference>
<keyword evidence="2" id="KW-0812">Transmembrane</keyword>
<gene>
    <name evidence="3" type="ORF">EFL26_15715</name>
</gene>
<feature type="region of interest" description="Disordered" evidence="1">
    <location>
        <begin position="267"/>
        <end position="293"/>
    </location>
</feature>
<accession>A0A3N0GM59</accession>
<organism evidence="3 4">
    <name type="scientific">Nocardioides pocheonensis</name>
    <dbReference type="NCBI Taxonomy" id="661485"/>
    <lineage>
        <taxon>Bacteria</taxon>
        <taxon>Bacillati</taxon>
        <taxon>Actinomycetota</taxon>
        <taxon>Actinomycetes</taxon>
        <taxon>Propionibacteriales</taxon>
        <taxon>Nocardioidaceae</taxon>
        <taxon>Nocardioides</taxon>
    </lineage>
</organism>
<dbReference type="CDD" id="cd06530">
    <property type="entry name" value="S26_SPase_I"/>
    <property type="match status" value="1"/>
</dbReference>
<evidence type="ECO:0000256" key="1">
    <source>
        <dbReference type="SAM" id="MobiDB-lite"/>
    </source>
</evidence>